<feature type="transmembrane region" description="Helical" evidence="3">
    <location>
        <begin position="188"/>
        <end position="214"/>
    </location>
</feature>
<evidence type="ECO:0000256" key="2">
    <source>
        <dbReference type="ARBA" id="ARBA00034247"/>
    </source>
</evidence>
<dbReference type="PROSITE" id="PS50887">
    <property type="entry name" value="GGDEF"/>
    <property type="match status" value="1"/>
</dbReference>
<accession>A0A8J6Q587</accession>
<evidence type="ECO:0000313" key="5">
    <source>
        <dbReference type="EMBL" id="MBD0417200.1"/>
    </source>
</evidence>
<dbReference type="SUPFAM" id="SSF55073">
    <property type="entry name" value="Nucleotide cyclase"/>
    <property type="match status" value="1"/>
</dbReference>
<keyword evidence="3" id="KW-1133">Transmembrane helix</keyword>
<feature type="transmembrane region" description="Helical" evidence="3">
    <location>
        <begin position="93"/>
        <end position="113"/>
    </location>
</feature>
<feature type="transmembrane region" description="Helical" evidence="3">
    <location>
        <begin position="153"/>
        <end position="176"/>
    </location>
</feature>
<organism evidence="5 6">
    <name type="scientific">Oryzicola mucosus</name>
    <dbReference type="NCBI Taxonomy" id="2767425"/>
    <lineage>
        <taxon>Bacteria</taxon>
        <taxon>Pseudomonadati</taxon>
        <taxon>Pseudomonadota</taxon>
        <taxon>Alphaproteobacteria</taxon>
        <taxon>Hyphomicrobiales</taxon>
        <taxon>Phyllobacteriaceae</taxon>
        <taxon>Oryzicola</taxon>
    </lineage>
</organism>
<dbReference type="GO" id="GO:0043709">
    <property type="term" value="P:cell adhesion involved in single-species biofilm formation"/>
    <property type="evidence" value="ECO:0007669"/>
    <property type="project" value="TreeGrafter"/>
</dbReference>
<keyword evidence="6" id="KW-1185">Reference proteome</keyword>
<dbReference type="InterPro" id="IPR000160">
    <property type="entry name" value="GGDEF_dom"/>
</dbReference>
<dbReference type="SMART" id="SM00267">
    <property type="entry name" value="GGDEF"/>
    <property type="match status" value="1"/>
</dbReference>
<keyword evidence="3" id="KW-0812">Transmembrane</keyword>
<sequence>MEERTTSLALLLIGPGTLLVFGIGFLWAWSIERRRHYLLVLTLACMLFVFGALTQIFYLPADTGLNAIISNLFYTSAVIAASEGLLMRSGKSMGVLADLTALAIFSVLIWYFFYIDRNLLARVYIQNFGFGLILLATSMRLTHLAQARTVDRLLFWILLAFAIHFFPRTLFTLGTAAPVGAKAFGQSIFWHALQLSLAVLGSGLALAILAAAVTDVIDGLRLERDVDPLTGVLNRRGFEDAYDRVIRRSDFPIVLILCDIDHFKRVNDTFGHSAGDDVLRTFGAILQRTAGKRDIVGRIGGEEFAIVIPEADEAPEFTSRLRRAIDAASFPLPDIAPAVTASFGVAVREDGEGREELFKRADAALYAAKNAGRNRVAFSFDESSGVDCC</sequence>
<dbReference type="EMBL" id="JACVVX010000010">
    <property type="protein sequence ID" value="MBD0417200.1"/>
    <property type="molecule type" value="Genomic_DNA"/>
</dbReference>
<feature type="domain" description="GGDEF" evidence="4">
    <location>
        <begin position="251"/>
        <end position="381"/>
    </location>
</feature>
<feature type="transmembrane region" description="Helical" evidence="3">
    <location>
        <begin position="36"/>
        <end position="58"/>
    </location>
</feature>
<feature type="transmembrane region" description="Helical" evidence="3">
    <location>
        <begin position="119"/>
        <end position="141"/>
    </location>
</feature>
<evidence type="ECO:0000256" key="3">
    <source>
        <dbReference type="SAM" id="Phobius"/>
    </source>
</evidence>
<dbReference type="PANTHER" id="PTHR45138">
    <property type="entry name" value="REGULATORY COMPONENTS OF SENSORY TRANSDUCTION SYSTEM"/>
    <property type="match status" value="1"/>
</dbReference>
<dbReference type="InterPro" id="IPR029787">
    <property type="entry name" value="Nucleotide_cyclase"/>
</dbReference>
<comment type="catalytic activity">
    <reaction evidence="2">
        <text>2 GTP = 3',3'-c-di-GMP + 2 diphosphate</text>
        <dbReference type="Rhea" id="RHEA:24898"/>
        <dbReference type="ChEBI" id="CHEBI:33019"/>
        <dbReference type="ChEBI" id="CHEBI:37565"/>
        <dbReference type="ChEBI" id="CHEBI:58805"/>
        <dbReference type="EC" id="2.7.7.65"/>
    </reaction>
</comment>
<dbReference type="GO" id="GO:0005886">
    <property type="term" value="C:plasma membrane"/>
    <property type="evidence" value="ECO:0007669"/>
    <property type="project" value="TreeGrafter"/>
</dbReference>
<feature type="transmembrane region" description="Helical" evidence="3">
    <location>
        <begin position="64"/>
        <end position="86"/>
    </location>
</feature>
<reference evidence="5" key="1">
    <citation type="submission" date="2020-09" db="EMBL/GenBank/DDBJ databases">
        <title>Genome seq and assembly of Tianweitania sp.</title>
        <authorList>
            <person name="Chhetri G."/>
        </authorList>
    </citation>
    <scope>NUCLEOTIDE SEQUENCE</scope>
    <source>
        <strain evidence="5">Rool2</strain>
    </source>
</reference>
<dbReference type="InterPro" id="IPR050469">
    <property type="entry name" value="Diguanylate_Cyclase"/>
</dbReference>
<dbReference type="Proteomes" id="UP000643405">
    <property type="component" value="Unassembled WGS sequence"/>
</dbReference>
<dbReference type="PANTHER" id="PTHR45138:SF9">
    <property type="entry name" value="DIGUANYLATE CYCLASE DGCM-RELATED"/>
    <property type="match status" value="1"/>
</dbReference>
<dbReference type="InterPro" id="IPR043128">
    <property type="entry name" value="Rev_trsase/Diguanyl_cyclase"/>
</dbReference>
<proteinExistence type="predicted"/>
<dbReference type="FunFam" id="3.30.70.270:FF:000001">
    <property type="entry name" value="Diguanylate cyclase domain protein"/>
    <property type="match status" value="1"/>
</dbReference>
<dbReference type="EC" id="2.7.7.65" evidence="1"/>
<name>A0A8J6Q587_9HYPH</name>
<evidence type="ECO:0000256" key="1">
    <source>
        <dbReference type="ARBA" id="ARBA00012528"/>
    </source>
</evidence>
<dbReference type="RefSeq" id="WP_188166638.1">
    <property type="nucleotide sequence ID" value="NZ_JACVVX010000010.1"/>
</dbReference>
<dbReference type="AlphaFoldDB" id="A0A8J6Q587"/>
<evidence type="ECO:0000313" key="6">
    <source>
        <dbReference type="Proteomes" id="UP000643405"/>
    </source>
</evidence>
<keyword evidence="3" id="KW-0472">Membrane</keyword>
<dbReference type="NCBIfam" id="TIGR00254">
    <property type="entry name" value="GGDEF"/>
    <property type="match status" value="1"/>
</dbReference>
<dbReference type="CDD" id="cd01949">
    <property type="entry name" value="GGDEF"/>
    <property type="match status" value="1"/>
</dbReference>
<gene>
    <name evidence="5" type="ORF">ICI42_21390</name>
</gene>
<comment type="caution">
    <text evidence="5">The sequence shown here is derived from an EMBL/GenBank/DDBJ whole genome shotgun (WGS) entry which is preliminary data.</text>
</comment>
<dbReference type="GO" id="GO:1902201">
    <property type="term" value="P:negative regulation of bacterial-type flagellum-dependent cell motility"/>
    <property type="evidence" value="ECO:0007669"/>
    <property type="project" value="TreeGrafter"/>
</dbReference>
<dbReference type="Pfam" id="PF00990">
    <property type="entry name" value="GGDEF"/>
    <property type="match status" value="1"/>
</dbReference>
<dbReference type="GO" id="GO:0052621">
    <property type="term" value="F:diguanylate cyclase activity"/>
    <property type="evidence" value="ECO:0007669"/>
    <property type="project" value="UniProtKB-EC"/>
</dbReference>
<feature type="transmembrane region" description="Helical" evidence="3">
    <location>
        <begin position="6"/>
        <end position="29"/>
    </location>
</feature>
<dbReference type="Gene3D" id="3.30.70.270">
    <property type="match status" value="1"/>
</dbReference>
<evidence type="ECO:0000259" key="4">
    <source>
        <dbReference type="PROSITE" id="PS50887"/>
    </source>
</evidence>
<protein>
    <recommendedName>
        <fullName evidence="1">diguanylate cyclase</fullName>
        <ecNumber evidence="1">2.7.7.65</ecNumber>
    </recommendedName>
</protein>